<evidence type="ECO:0000313" key="2">
    <source>
        <dbReference type="EMBL" id="JAP95186.1"/>
    </source>
</evidence>
<feature type="domain" description="Peptidase C39-like" evidence="1">
    <location>
        <begin position="368"/>
        <end position="525"/>
    </location>
</feature>
<dbReference type="Gene3D" id="3.90.70.10">
    <property type="entry name" value="Cysteine proteinases"/>
    <property type="match status" value="1"/>
</dbReference>
<feature type="non-terminal residue" evidence="2">
    <location>
        <position position="1"/>
    </location>
</feature>
<accession>A0A146KIC4</accession>
<dbReference type="InterPro" id="IPR039564">
    <property type="entry name" value="Peptidase_C39-like"/>
</dbReference>
<reference evidence="2" key="1">
    <citation type="submission" date="2015-07" db="EMBL/GenBank/DDBJ databases">
        <title>Adaptation to a free-living lifestyle via gene acquisitions in the diplomonad Trepomonas sp. PC1.</title>
        <authorList>
            <person name="Xu F."/>
            <person name="Jerlstrom-Hultqvist J."/>
            <person name="Kolisko M."/>
            <person name="Simpson A.G.B."/>
            <person name="Roger A.J."/>
            <person name="Svard S.G."/>
            <person name="Andersson J.O."/>
        </authorList>
    </citation>
    <scope>NUCLEOTIDE SEQUENCE</scope>
    <source>
        <strain evidence="2">PC1</strain>
    </source>
</reference>
<feature type="non-terminal residue" evidence="2">
    <location>
        <position position="806"/>
    </location>
</feature>
<sequence>SDFDCSVDQQTSGTRLKLTNSSVYLNLKNSDFKGDAKVSIIGLGIKKLNCTNGGSYFTIQAGKKYSLFNRIHENKYVSMYLQFELNNGQRIKGTWSPDYYYDSECIELCNANGGENTFSNIPFDCVSGQCIEARRKTNNSSIYLSLENSYFEGEATVSVIGLGGPNNTENCTHNCESFSIHSGRKYFIFNNVFERYHPLVQLKFWVPCGQHISGVWSSDSEFEDNCIELGGRIAGNIKDTQFNCANTCNTESRLKNNDSSIYLNLQTAQFSGTARVQIIGIGKQGSENCTNKGNAFVVQAGHKYFLYNTVKENNYPEVQLRFEIDGNQSVCGFWSPDSEYEDNCVTLCSADDNIIPIQSIQNPIKLINIEYISQYGFPTGCESVSCMMVAHYYGYPQSVNWFIDNALECGYINQNNVGPHPNDKFIGNPRGAGYGCYAPCIVKALNKFITNHTAVCYFNKSMNSILSEFINNDIPVIIWATMDMRPTYINSTWNLPDQGSFSWKANEHCLVLVGYNNESYFFNDPFNNHGKCGYPKHVVDQRYKDLGSQIVVLVPKQVEQKPSLIQKAIPIAINVGNFGIKQVIQHFNPLHDIQMQCLSGIVNLYNDWKSQFGYSQNEIINVFGGGAIGILDSIFGIGELAVDLYNNPIEVAIAMINSLNPWNKNNAFIQIINIFMNDVINGDTFTRSKFVGRLIGEVILFFLPGPKAAKSSATKTMKMTELSMEETGRIAGGLNQVSRYTKYSKLGKQMSLSDLSAVTAGLNKFKFEVEHVVKKAATANEVGKAAKAVTLAKDLIQTIMENFYTT</sequence>
<dbReference type="Pfam" id="PF13529">
    <property type="entry name" value="Peptidase_C39_2"/>
    <property type="match status" value="1"/>
</dbReference>
<organism evidence="2">
    <name type="scientific">Trepomonas sp. PC1</name>
    <dbReference type="NCBI Taxonomy" id="1076344"/>
    <lineage>
        <taxon>Eukaryota</taxon>
        <taxon>Metamonada</taxon>
        <taxon>Diplomonadida</taxon>
        <taxon>Hexamitidae</taxon>
        <taxon>Hexamitinae</taxon>
        <taxon>Trepomonas</taxon>
    </lineage>
</organism>
<evidence type="ECO:0000259" key="1">
    <source>
        <dbReference type="Pfam" id="PF13529"/>
    </source>
</evidence>
<dbReference type="PANTHER" id="PTHR37806">
    <property type="entry name" value="LMO0724 PROTEIN"/>
    <property type="match status" value="1"/>
</dbReference>
<name>A0A146KIC4_9EUKA</name>
<protein>
    <submittedName>
        <fullName evidence="2">Peptidase C39 like family protein</fullName>
    </submittedName>
</protein>
<dbReference type="AlphaFoldDB" id="A0A146KIC4"/>
<dbReference type="EMBL" id="GDID01001420">
    <property type="protein sequence ID" value="JAP95186.1"/>
    <property type="molecule type" value="Transcribed_RNA"/>
</dbReference>
<gene>
    <name evidence="2" type="ORF">TPC1_11906</name>
</gene>
<dbReference type="PANTHER" id="PTHR37806:SF1">
    <property type="entry name" value="PEPTIDASE C39-LIKE DOMAIN-CONTAINING PROTEIN"/>
    <property type="match status" value="1"/>
</dbReference>
<proteinExistence type="predicted"/>